<name>A0A1B1AYS0_9ACTN</name>
<keyword evidence="4" id="KW-1185">Reference proteome</keyword>
<dbReference type="RefSeq" id="WP_067306559.1">
    <property type="nucleotide sequence ID" value="NZ_CP016279.1"/>
</dbReference>
<sequence length="86" mass="9633">MHVRGVDPQDTTWEQDDATYRAYFWDRSARTSDEYEMTGADVEEVLAWARAKAQKAGSAYTLYVRVTDEGRPGLVRLSGVAGDPFA</sequence>
<evidence type="ECO:0000313" key="1">
    <source>
        <dbReference type="EMBL" id="ANP51680.1"/>
    </source>
</evidence>
<evidence type="ECO:0000313" key="3">
    <source>
        <dbReference type="Proteomes" id="UP000092659"/>
    </source>
</evidence>
<protein>
    <submittedName>
        <fullName evidence="1">Uncharacterized protein</fullName>
    </submittedName>
</protein>
<dbReference type="KEGG" id="sgs:AVL59_20630"/>
<gene>
    <name evidence="1" type="ORF">AVL59_20630</name>
    <name evidence="2" type="ORF">J2Z21_007201</name>
</gene>
<organism evidence="1 3">
    <name type="scientific">Streptomyces griseochromogenes</name>
    <dbReference type="NCBI Taxonomy" id="68214"/>
    <lineage>
        <taxon>Bacteria</taxon>
        <taxon>Bacillati</taxon>
        <taxon>Actinomycetota</taxon>
        <taxon>Actinomycetes</taxon>
        <taxon>Kitasatosporales</taxon>
        <taxon>Streptomycetaceae</taxon>
        <taxon>Streptomyces</taxon>
    </lineage>
</organism>
<dbReference type="OrthoDB" id="5121906at2"/>
<dbReference type="AlphaFoldDB" id="A0A1B1AYS0"/>
<dbReference type="EMBL" id="JAGGLP010000020">
    <property type="protein sequence ID" value="MBP2054198.1"/>
    <property type="molecule type" value="Genomic_DNA"/>
</dbReference>
<accession>A0A1B1AYS0</accession>
<evidence type="ECO:0000313" key="4">
    <source>
        <dbReference type="Proteomes" id="UP001519309"/>
    </source>
</evidence>
<reference evidence="1 3" key="1">
    <citation type="submission" date="2016-06" db="EMBL/GenBank/DDBJ databases">
        <title>Complete genome sequence of Streptomyces griseochromogenes ATCC 14511, the Blasticidin S producer.</title>
        <authorList>
            <person name="Wu L."/>
        </authorList>
    </citation>
    <scope>NUCLEOTIDE SEQUENCE [LARGE SCALE GENOMIC DNA]</scope>
    <source>
        <strain evidence="1 3">ATCC 14511</strain>
    </source>
</reference>
<dbReference type="EMBL" id="CP016279">
    <property type="protein sequence ID" value="ANP51680.1"/>
    <property type="molecule type" value="Genomic_DNA"/>
</dbReference>
<reference evidence="2 4" key="2">
    <citation type="submission" date="2021-03" db="EMBL/GenBank/DDBJ databases">
        <title>Genomic Encyclopedia of Type Strains, Phase IV (KMG-IV): sequencing the most valuable type-strain genomes for metagenomic binning, comparative biology and taxonomic classification.</title>
        <authorList>
            <person name="Goeker M."/>
        </authorList>
    </citation>
    <scope>NUCLEOTIDE SEQUENCE [LARGE SCALE GENOMIC DNA]</scope>
    <source>
        <strain evidence="2 4">DSM 40499</strain>
    </source>
</reference>
<dbReference type="Proteomes" id="UP001519309">
    <property type="component" value="Unassembled WGS sequence"/>
</dbReference>
<dbReference type="Proteomes" id="UP000092659">
    <property type="component" value="Chromosome"/>
</dbReference>
<evidence type="ECO:0000313" key="2">
    <source>
        <dbReference type="EMBL" id="MBP2054198.1"/>
    </source>
</evidence>
<proteinExistence type="predicted"/>